<evidence type="ECO:0000256" key="2">
    <source>
        <dbReference type="ARBA" id="ARBA00022475"/>
    </source>
</evidence>
<keyword evidence="5 6" id="KW-0472">Membrane</keyword>
<feature type="transmembrane region" description="Helical" evidence="6">
    <location>
        <begin position="101"/>
        <end position="121"/>
    </location>
</feature>
<evidence type="ECO:0000256" key="1">
    <source>
        <dbReference type="ARBA" id="ARBA00004651"/>
    </source>
</evidence>
<keyword evidence="9" id="KW-1185">Reference proteome</keyword>
<feature type="domain" description="VTT" evidence="7">
    <location>
        <begin position="83"/>
        <end position="197"/>
    </location>
</feature>
<dbReference type="Pfam" id="PF09335">
    <property type="entry name" value="VTT_dom"/>
    <property type="match status" value="1"/>
</dbReference>
<dbReference type="RefSeq" id="WP_312749103.1">
    <property type="nucleotide sequence ID" value="NZ_CP116968.1"/>
</dbReference>
<dbReference type="AlphaFoldDB" id="A0AA96K564"/>
<keyword evidence="2 6" id="KW-1003">Cell membrane</keyword>
<feature type="transmembrane region" description="Helical" evidence="6">
    <location>
        <begin position="212"/>
        <end position="232"/>
    </location>
</feature>
<evidence type="ECO:0000313" key="8">
    <source>
        <dbReference type="EMBL" id="WNM64139.1"/>
    </source>
</evidence>
<feature type="transmembrane region" description="Helical" evidence="6">
    <location>
        <begin position="20"/>
        <end position="40"/>
    </location>
</feature>
<evidence type="ECO:0000256" key="3">
    <source>
        <dbReference type="ARBA" id="ARBA00022692"/>
    </source>
</evidence>
<evidence type="ECO:0000313" key="9">
    <source>
        <dbReference type="Proteomes" id="UP001302494"/>
    </source>
</evidence>
<feature type="transmembrane region" description="Helical" evidence="6">
    <location>
        <begin position="171"/>
        <end position="191"/>
    </location>
</feature>
<accession>A0AA96K564</accession>
<evidence type="ECO:0000256" key="4">
    <source>
        <dbReference type="ARBA" id="ARBA00022989"/>
    </source>
</evidence>
<feature type="transmembrane region" description="Helical" evidence="6">
    <location>
        <begin position="142"/>
        <end position="165"/>
    </location>
</feature>
<evidence type="ECO:0000259" key="7">
    <source>
        <dbReference type="Pfam" id="PF09335"/>
    </source>
</evidence>
<feature type="transmembrane region" description="Helical" evidence="6">
    <location>
        <begin position="60"/>
        <end position="81"/>
    </location>
</feature>
<reference evidence="8 9" key="1">
    <citation type="submission" date="2023-01" db="EMBL/GenBank/DDBJ databases">
        <title>Cultivation and genomic characterization of new, ubiquitous marine nitrite-oxidizing bacteria from the Nitrospirales.</title>
        <authorList>
            <person name="Mueller A.J."/>
            <person name="Daebeler A."/>
            <person name="Herbold C.W."/>
            <person name="Kirkegaard R.H."/>
            <person name="Daims H."/>
        </authorList>
    </citation>
    <scope>NUCLEOTIDE SEQUENCE [LARGE SCALE GENOMIC DNA]</scope>
    <source>
        <strain evidence="8 9">DK</strain>
    </source>
</reference>
<evidence type="ECO:0000256" key="5">
    <source>
        <dbReference type="ARBA" id="ARBA00023136"/>
    </source>
</evidence>
<protein>
    <recommendedName>
        <fullName evidence="6">TVP38/TMEM64 family membrane protein</fullName>
    </recommendedName>
</protein>
<gene>
    <name evidence="8" type="ORF">PQG83_10395</name>
</gene>
<dbReference type="InterPro" id="IPR015414">
    <property type="entry name" value="TMEM64"/>
</dbReference>
<dbReference type="GO" id="GO:0005886">
    <property type="term" value="C:plasma membrane"/>
    <property type="evidence" value="ECO:0007669"/>
    <property type="project" value="UniProtKB-SubCell"/>
</dbReference>
<comment type="similarity">
    <text evidence="6">Belongs to the TVP38/TMEM64 family.</text>
</comment>
<dbReference type="Proteomes" id="UP001302494">
    <property type="component" value="Chromosome"/>
</dbReference>
<dbReference type="EMBL" id="CP116968">
    <property type="protein sequence ID" value="WNM64139.1"/>
    <property type="molecule type" value="Genomic_DNA"/>
</dbReference>
<organism evidence="8 9">
    <name type="scientific">Candidatus Nitrospira neomarina</name>
    <dbReference type="NCBI Taxonomy" id="3020899"/>
    <lineage>
        <taxon>Bacteria</taxon>
        <taxon>Pseudomonadati</taxon>
        <taxon>Nitrospirota</taxon>
        <taxon>Nitrospiria</taxon>
        <taxon>Nitrospirales</taxon>
        <taxon>Nitrospiraceae</taxon>
        <taxon>Nitrospira</taxon>
    </lineage>
</organism>
<evidence type="ECO:0000256" key="6">
    <source>
        <dbReference type="RuleBase" id="RU366058"/>
    </source>
</evidence>
<dbReference type="InterPro" id="IPR032816">
    <property type="entry name" value="VTT_dom"/>
</dbReference>
<dbReference type="PANTHER" id="PTHR12677">
    <property type="entry name" value="GOLGI APPARATUS MEMBRANE PROTEIN TVP38-RELATED"/>
    <property type="match status" value="1"/>
</dbReference>
<sequence length="265" mass="28970">MTSSILINNISLFRLLKWTVGSIIVLSLVFMLPFEGLSILSSGTLEHHYAHVRTFSHDHYALSVMLYIGLYCFLAALSLPGKLMLTLAAGHFFGTVLGTVYILWGATTGAALAFLGARYVFREAAQETFTHRLPAFHHTLKSKAFSTLLILRLLPVVPFTILNLLAGLTPITFNTFLWATVIGILPCALFLSYLGSQMAHLLPVSDWAPDSLILPVSGLALLALIPLAYLSFTCQKKFVEAGASSGRPVSRSFRPDHSKITAIHP</sequence>
<keyword evidence="3 6" id="KW-0812">Transmembrane</keyword>
<name>A0AA96K564_9BACT</name>
<keyword evidence="4 6" id="KW-1133">Transmembrane helix</keyword>
<proteinExistence type="inferred from homology"/>
<dbReference type="KEGG" id="nneo:PQG83_10395"/>
<dbReference type="PANTHER" id="PTHR12677:SF59">
    <property type="entry name" value="GOLGI APPARATUS MEMBRANE PROTEIN TVP38-RELATED"/>
    <property type="match status" value="1"/>
</dbReference>
<comment type="subcellular location">
    <subcellularLocation>
        <location evidence="1 6">Cell membrane</location>
        <topology evidence="1 6">Multi-pass membrane protein</topology>
    </subcellularLocation>
</comment>